<dbReference type="EMBL" id="BAABWD010000001">
    <property type="protein sequence ID" value="GAA6129954.1"/>
    <property type="molecule type" value="Genomic_DNA"/>
</dbReference>
<evidence type="ECO:0000313" key="2">
    <source>
        <dbReference type="Proteomes" id="UP001486808"/>
    </source>
</evidence>
<name>A0ABP9ZKG6_9GAMM</name>
<proteinExistence type="predicted"/>
<comment type="caution">
    <text evidence="1">The sequence shown here is derived from an EMBL/GenBank/DDBJ whole genome shotgun (WGS) entry which is preliminary data.</text>
</comment>
<gene>
    <name evidence="1" type="ORF">NBRC116187_03140</name>
</gene>
<protein>
    <submittedName>
        <fullName evidence="1">Uncharacterized protein</fullName>
    </submittedName>
</protein>
<sequence length="59" mass="6391">MTYKARSLIIATLPLARDLKKVSASTPKPTARHVSLPLTKLFDEVATGTKVVLRDGEAI</sequence>
<dbReference type="Proteomes" id="UP001486808">
    <property type="component" value="Unassembled WGS sequence"/>
</dbReference>
<organism evidence="1 2">
    <name type="scientific">Halopseudomonas sabulinigri</name>
    <dbReference type="NCBI Taxonomy" id="472181"/>
    <lineage>
        <taxon>Bacteria</taxon>
        <taxon>Pseudomonadati</taxon>
        <taxon>Pseudomonadota</taxon>
        <taxon>Gammaproteobacteria</taxon>
        <taxon>Pseudomonadales</taxon>
        <taxon>Pseudomonadaceae</taxon>
        <taxon>Halopseudomonas</taxon>
    </lineage>
</organism>
<reference evidence="1 2" key="1">
    <citation type="submission" date="2024-04" db="EMBL/GenBank/DDBJ databases">
        <title>Draft genome sequence of Halopseudomonas sabulinigri NBRC 116187.</title>
        <authorList>
            <person name="Miyakawa T."/>
            <person name="Kusuya Y."/>
            <person name="Miura T."/>
        </authorList>
    </citation>
    <scope>NUCLEOTIDE SEQUENCE [LARGE SCALE GENOMIC DNA]</scope>
    <source>
        <strain evidence="1 2">4NH20-0042</strain>
    </source>
</reference>
<accession>A0ABP9ZKG6</accession>
<evidence type="ECO:0000313" key="1">
    <source>
        <dbReference type="EMBL" id="GAA6129954.1"/>
    </source>
</evidence>
<keyword evidence="2" id="KW-1185">Reference proteome</keyword>